<feature type="region of interest" description="Disordered" evidence="1">
    <location>
        <begin position="1"/>
        <end position="73"/>
    </location>
</feature>
<feature type="compositionally biased region" description="Polar residues" evidence="1">
    <location>
        <begin position="45"/>
        <end position="60"/>
    </location>
</feature>
<evidence type="ECO:0000313" key="3">
    <source>
        <dbReference type="Proteomes" id="UP001066276"/>
    </source>
</evidence>
<sequence length="89" mass="9405">MPHLQAGTVHRGQGPGAGASARSLTYSDGNDHDSGAVPVRDHAETTSPAPASIQAKQGSLSARRPNQVGRALQHSAQPLHKWLLIPWRS</sequence>
<proteinExistence type="predicted"/>
<accession>A0AAV7P1R1</accession>
<protein>
    <submittedName>
        <fullName evidence="2">Uncharacterized protein</fullName>
    </submittedName>
</protein>
<dbReference type="EMBL" id="JANPWB010000011">
    <property type="protein sequence ID" value="KAJ1122086.1"/>
    <property type="molecule type" value="Genomic_DNA"/>
</dbReference>
<dbReference type="Proteomes" id="UP001066276">
    <property type="component" value="Chromosome 7"/>
</dbReference>
<reference evidence="2" key="1">
    <citation type="journal article" date="2022" name="bioRxiv">
        <title>Sequencing and chromosome-scale assembly of the giantPleurodeles waltlgenome.</title>
        <authorList>
            <person name="Brown T."/>
            <person name="Elewa A."/>
            <person name="Iarovenko S."/>
            <person name="Subramanian E."/>
            <person name="Araus A.J."/>
            <person name="Petzold A."/>
            <person name="Susuki M."/>
            <person name="Suzuki K.-i.T."/>
            <person name="Hayashi T."/>
            <person name="Toyoda A."/>
            <person name="Oliveira C."/>
            <person name="Osipova E."/>
            <person name="Leigh N.D."/>
            <person name="Simon A."/>
            <person name="Yun M.H."/>
        </authorList>
    </citation>
    <scope>NUCLEOTIDE SEQUENCE</scope>
    <source>
        <strain evidence="2">20211129_DDA</strain>
        <tissue evidence="2">Liver</tissue>
    </source>
</reference>
<keyword evidence="3" id="KW-1185">Reference proteome</keyword>
<gene>
    <name evidence="2" type="ORF">NDU88_000590</name>
</gene>
<organism evidence="2 3">
    <name type="scientific">Pleurodeles waltl</name>
    <name type="common">Iberian ribbed newt</name>
    <dbReference type="NCBI Taxonomy" id="8319"/>
    <lineage>
        <taxon>Eukaryota</taxon>
        <taxon>Metazoa</taxon>
        <taxon>Chordata</taxon>
        <taxon>Craniata</taxon>
        <taxon>Vertebrata</taxon>
        <taxon>Euteleostomi</taxon>
        <taxon>Amphibia</taxon>
        <taxon>Batrachia</taxon>
        <taxon>Caudata</taxon>
        <taxon>Salamandroidea</taxon>
        <taxon>Salamandridae</taxon>
        <taxon>Pleurodelinae</taxon>
        <taxon>Pleurodeles</taxon>
    </lineage>
</organism>
<name>A0AAV7P1R1_PLEWA</name>
<evidence type="ECO:0000313" key="2">
    <source>
        <dbReference type="EMBL" id="KAJ1122086.1"/>
    </source>
</evidence>
<comment type="caution">
    <text evidence="2">The sequence shown here is derived from an EMBL/GenBank/DDBJ whole genome shotgun (WGS) entry which is preliminary data.</text>
</comment>
<evidence type="ECO:0000256" key="1">
    <source>
        <dbReference type="SAM" id="MobiDB-lite"/>
    </source>
</evidence>
<feature type="compositionally biased region" description="Basic and acidic residues" evidence="1">
    <location>
        <begin position="29"/>
        <end position="44"/>
    </location>
</feature>
<dbReference type="AlphaFoldDB" id="A0AAV7P1R1"/>